<dbReference type="PANTHER" id="PTHR21599">
    <property type="entry name" value="GLYCERATE KINASE"/>
    <property type="match status" value="1"/>
</dbReference>
<gene>
    <name evidence="5" type="ORF">GNT65_06775</name>
</gene>
<dbReference type="Gene3D" id="3.40.50.10350">
    <property type="entry name" value="Glycerate kinase, domain 1"/>
    <property type="match status" value="1"/>
</dbReference>
<dbReference type="EMBL" id="WRPA01000004">
    <property type="protein sequence ID" value="MXR68380.1"/>
    <property type="molecule type" value="Genomic_DNA"/>
</dbReference>
<dbReference type="Pfam" id="PF02595">
    <property type="entry name" value="Gly_kinase"/>
    <property type="match status" value="1"/>
</dbReference>
<evidence type="ECO:0000313" key="5">
    <source>
        <dbReference type="EMBL" id="MXR68380.1"/>
    </source>
</evidence>
<reference evidence="5 6" key="1">
    <citation type="submission" date="2019-12" db="EMBL/GenBank/DDBJ databases">
        <title>Shewanella insulae sp. nov., isolated from a tidal flat.</title>
        <authorList>
            <person name="Yoon J.-H."/>
        </authorList>
    </citation>
    <scope>NUCLEOTIDE SEQUENCE [LARGE SCALE GENOMIC DNA]</scope>
    <source>
        <strain evidence="5 6">JBTF-M18</strain>
    </source>
</reference>
<keyword evidence="3 4" id="KW-0418">Kinase</keyword>
<dbReference type="PIRSF" id="PIRSF006078">
    <property type="entry name" value="GlxK"/>
    <property type="match status" value="1"/>
</dbReference>
<dbReference type="InterPro" id="IPR004381">
    <property type="entry name" value="Glycerate_kinase"/>
</dbReference>
<keyword evidence="2 4" id="KW-0808">Transferase</keyword>
<dbReference type="Gene3D" id="3.90.1510.10">
    <property type="entry name" value="Glycerate kinase, domain 2"/>
    <property type="match status" value="1"/>
</dbReference>
<dbReference type="AlphaFoldDB" id="A0A6L7HWI8"/>
<accession>A0A6L7HWI8</accession>
<organism evidence="5 6">
    <name type="scientific">Shewanella insulae</name>
    <dbReference type="NCBI Taxonomy" id="2681496"/>
    <lineage>
        <taxon>Bacteria</taxon>
        <taxon>Pseudomonadati</taxon>
        <taxon>Pseudomonadota</taxon>
        <taxon>Gammaproteobacteria</taxon>
        <taxon>Alteromonadales</taxon>
        <taxon>Shewanellaceae</taxon>
        <taxon>Shewanella</taxon>
    </lineage>
</organism>
<dbReference type="Proteomes" id="UP000474778">
    <property type="component" value="Unassembled WGS sequence"/>
</dbReference>
<evidence type="ECO:0000256" key="1">
    <source>
        <dbReference type="ARBA" id="ARBA00006284"/>
    </source>
</evidence>
<comment type="caution">
    <text evidence="5">The sequence shown here is derived from an EMBL/GenBank/DDBJ whole genome shotgun (WGS) entry which is preliminary data.</text>
</comment>
<protein>
    <submittedName>
        <fullName evidence="5">Glycerate kinase</fullName>
        <ecNumber evidence="5">2.7.1.-</ecNumber>
    </submittedName>
</protein>
<comment type="similarity">
    <text evidence="1 4">Belongs to the glycerate kinase type-1 family.</text>
</comment>
<name>A0A6L7HWI8_9GAMM</name>
<evidence type="ECO:0000256" key="3">
    <source>
        <dbReference type="ARBA" id="ARBA00022777"/>
    </source>
</evidence>
<proteinExistence type="inferred from homology"/>
<dbReference type="GO" id="GO:0031388">
    <property type="term" value="P:organic acid phosphorylation"/>
    <property type="evidence" value="ECO:0007669"/>
    <property type="project" value="UniProtKB-UniRule"/>
</dbReference>
<evidence type="ECO:0000256" key="2">
    <source>
        <dbReference type="ARBA" id="ARBA00022679"/>
    </source>
</evidence>
<dbReference type="InterPro" id="IPR036129">
    <property type="entry name" value="Glycerate_kinase_sf"/>
</dbReference>
<dbReference type="RefSeq" id="WP_160794602.1">
    <property type="nucleotide sequence ID" value="NZ_WRPA01000004.1"/>
</dbReference>
<evidence type="ECO:0000313" key="6">
    <source>
        <dbReference type="Proteomes" id="UP000474778"/>
    </source>
</evidence>
<dbReference type="NCBIfam" id="TIGR00045">
    <property type="entry name" value="glycerate kinase"/>
    <property type="match status" value="1"/>
</dbReference>
<dbReference type="SUPFAM" id="SSF110738">
    <property type="entry name" value="Glycerate kinase I"/>
    <property type="match status" value="1"/>
</dbReference>
<sequence length="381" mass="39464">MKIVIAPDSYKESLSAMEVATEIARGVCEVLPDAEFIKLPVADGGEGTVQSMVDATGGKLVELKVTGPLGSQVDAHYGLLGQEAPGQRTAVIEMASASGLHHVPSLLRDPLVTTSYGTGELICHALNSGVTHLILGLGGSATNDGGAGMLQALGAHLLDNDGKPLRPGGAALEHLANVDIGELHPRLAQVAIEVACDVDNPLCGDKGASAIFGPQKGADEIMVDRLDKALSHFADITHAAGLKECRDMPGAGAAGGMGFAMLAYLGAKLRPGIDIVMETVRLSEHLKGADLVITGEGRLDSQTLHGKTPMGVTREANKQGIPVIAIAGCVSEDANVLLDHGIDALFSVTPRALPLEEVLAGARHNLYSCALNVARLYRLGR</sequence>
<dbReference type="PANTHER" id="PTHR21599:SF0">
    <property type="entry name" value="GLYCERATE KINASE"/>
    <property type="match status" value="1"/>
</dbReference>
<evidence type="ECO:0000256" key="4">
    <source>
        <dbReference type="PIRNR" id="PIRNR006078"/>
    </source>
</evidence>
<dbReference type="GO" id="GO:0008887">
    <property type="term" value="F:glycerate kinase activity"/>
    <property type="evidence" value="ECO:0007669"/>
    <property type="project" value="UniProtKB-UniRule"/>
</dbReference>
<dbReference type="InterPro" id="IPR018197">
    <property type="entry name" value="Glycerate_kinase_RE-like"/>
</dbReference>
<keyword evidence="6" id="KW-1185">Reference proteome</keyword>
<dbReference type="InterPro" id="IPR018193">
    <property type="entry name" value="Glyc_kinase_flavodox-like_fold"/>
</dbReference>
<dbReference type="EC" id="2.7.1.-" evidence="5"/>